<dbReference type="EMBL" id="AL445066">
    <property type="protein sequence ID" value="CAC12070.1"/>
    <property type="molecule type" value="Genomic_DNA"/>
</dbReference>
<dbReference type="InterPro" id="IPR027417">
    <property type="entry name" value="P-loop_NTPase"/>
</dbReference>
<keyword evidence="4" id="KW-1185">Reference proteome</keyword>
<dbReference type="SMR" id="Q9HJM6"/>
<evidence type="ECO:0000256" key="1">
    <source>
        <dbReference type="ARBA" id="ARBA00022741"/>
    </source>
</evidence>
<dbReference type="PRINTS" id="PR00326">
    <property type="entry name" value="GTP1OBG"/>
</dbReference>
<dbReference type="eggNOG" id="arCOG00352">
    <property type="taxonomic scope" value="Archaea"/>
</dbReference>
<dbReference type="Proteomes" id="UP000001024">
    <property type="component" value="Chromosome"/>
</dbReference>
<dbReference type="InParanoid" id="Q9HJM6"/>
<keyword evidence="1" id="KW-0547">Nucleotide-binding</keyword>
<sequence>MLQVRMLLRIPTVLRSQELIDKAFSRASRIEEPYFPDKIERIRKEVQDRISTIESISRSFLDRLVKKFPSINNLHPFYSSLIDLMFDIDQYKISLSKIDRTSQMIEQISGEHIRRLKAAKTVEDANRIMRSYYGRFASLVHEIDQDLLFLGKCRDYMKKIPDIDVNLRTYIIAGMPNVGKSSLLAALTTKKPEIAPYPFTTKSVIIGIAEHGYERIQFIDTPGILDRDFDEMNQIEKNAVLALRHIKGTVIFLFDYSDQSLYDPEMQEHLYQQIREHINPDIIRVQTKMDISREKREKIAISVNSEGGLDPLKAIIFGRADDDVRR</sequence>
<dbReference type="CDD" id="cd01897">
    <property type="entry name" value="NOG"/>
    <property type="match status" value="1"/>
</dbReference>
<feature type="domain" description="OBG-type G" evidence="2">
    <location>
        <begin position="168"/>
        <end position="227"/>
    </location>
</feature>
<reference evidence="3 4" key="1">
    <citation type="journal article" date="2000" name="Nature">
        <title>The genome sequence of the thermoacidophilic scavenger Thermoplasma acidophilum.</title>
        <authorList>
            <person name="Ruepp A."/>
            <person name="Graml W."/>
            <person name="Santos-Martinez M.L."/>
            <person name="Koretke K.K."/>
            <person name="Volker C."/>
            <person name="Mewes H.W."/>
            <person name="Frishman D."/>
            <person name="Stocker S."/>
            <person name="Lupas A.N."/>
            <person name="Baumeister W."/>
        </authorList>
    </citation>
    <scope>NUCLEOTIDE SEQUENCE [LARGE SCALE GENOMIC DNA]</scope>
    <source>
        <strain evidence="4">ATCC 25905 / DSM 1728 / JCM 9062 / NBRC 15155 / AMRC-C165</strain>
    </source>
</reference>
<dbReference type="KEGG" id="tac:Ta0941"/>
<evidence type="ECO:0000313" key="4">
    <source>
        <dbReference type="Proteomes" id="UP000001024"/>
    </source>
</evidence>
<dbReference type="SUPFAM" id="SSF52540">
    <property type="entry name" value="P-loop containing nucleoside triphosphate hydrolases"/>
    <property type="match status" value="1"/>
</dbReference>
<dbReference type="InterPro" id="IPR006073">
    <property type="entry name" value="GTP-bd"/>
</dbReference>
<evidence type="ECO:0000259" key="2">
    <source>
        <dbReference type="PROSITE" id="PS51710"/>
    </source>
</evidence>
<dbReference type="STRING" id="273075.gene:9572159"/>
<dbReference type="EnsemblBacteria" id="CAC12070">
    <property type="protein sequence ID" value="CAC12070"/>
    <property type="gene ID" value="CAC12070"/>
</dbReference>
<name>Q9HJM6_THEAC</name>
<gene>
    <name evidence="3" type="ordered locus">Ta0941</name>
</gene>
<dbReference type="Pfam" id="PF01926">
    <property type="entry name" value="MMR_HSR1"/>
    <property type="match status" value="1"/>
</dbReference>
<proteinExistence type="predicted"/>
<dbReference type="PANTHER" id="PTHR45759">
    <property type="entry name" value="NUCLEOLAR GTP-BINDING PROTEIN 1"/>
    <property type="match status" value="1"/>
</dbReference>
<dbReference type="OrthoDB" id="147673at2157"/>
<organism evidence="3 4">
    <name type="scientific">Thermoplasma acidophilum (strain ATCC 25905 / DSM 1728 / JCM 9062 / NBRC 15155 / AMRC-C165)</name>
    <dbReference type="NCBI Taxonomy" id="273075"/>
    <lineage>
        <taxon>Archaea</taxon>
        <taxon>Methanobacteriati</taxon>
        <taxon>Thermoplasmatota</taxon>
        <taxon>Thermoplasmata</taxon>
        <taxon>Thermoplasmatales</taxon>
        <taxon>Thermoplasmataceae</taxon>
        <taxon>Thermoplasma</taxon>
    </lineage>
</organism>
<accession>Q9HJM6</accession>
<dbReference type="GO" id="GO:0005525">
    <property type="term" value="F:GTP binding"/>
    <property type="evidence" value="ECO:0007669"/>
    <property type="project" value="InterPro"/>
</dbReference>
<dbReference type="Gene3D" id="3.40.50.300">
    <property type="entry name" value="P-loop containing nucleotide triphosphate hydrolases"/>
    <property type="match status" value="1"/>
</dbReference>
<dbReference type="PaxDb" id="273075-Ta0941"/>
<dbReference type="HOGENOM" id="CLU_011784_0_0_2"/>
<dbReference type="AlphaFoldDB" id="Q9HJM6"/>
<protein>
    <submittedName>
        <fullName evidence="3">GTP-binding protein related protein, GTP1/OBG-family</fullName>
    </submittedName>
</protein>
<dbReference type="FunCoup" id="Q9HJM6">
    <property type="interactions" value="126"/>
</dbReference>
<dbReference type="PROSITE" id="PS51710">
    <property type="entry name" value="G_OBG"/>
    <property type="match status" value="1"/>
</dbReference>
<dbReference type="Gene3D" id="1.20.120.1190">
    <property type="match status" value="1"/>
</dbReference>
<evidence type="ECO:0000313" key="3">
    <source>
        <dbReference type="EMBL" id="CAC12070.1"/>
    </source>
</evidence>
<dbReference type="InterPro" id="IPR031167">
    <property type="entry name" value="G_OBG"/>
</dbReference>
<dbReference type="InterPro" id="IPR041623">
    <property type="entry name" value="NOG1_N"/>
</dbReference>
<dbReference type="Pfam" id="PF17835">
    <property type="entry name" value="NOG1_N"/>
    <property type="match status" value="1"/>
</dbReference>